<name>A0A174S103_9FIRM</name>
<dbReference type="GO" id="GO:0003677">
    <property type="term" value="F:DNA binding"/>
    <property type="evidence" value="ECO:0007669"/>
    <property type="project" value="InterPro"/>
</dbReference>
<dbReference type="EMBL" id="CZAB01000059">
    <property type="protein sequence ID" value="CUP89298.1"/>
    <property type="molecule type" value="Genomic_DNA"/>
</dbReference>
<dbReference type="Pfam" id="PF18430">
    <property type="entry name" value="DBD_HTH"/>
    <property type="match status" value="1"/>
</dbReference>
<reference evidence="2 3" key="1">
    <citation type="submission" date="2015-09" db="EMBL/GenBank/DDBJ databases">
        <authorList>
            <consortium name="Pathogen Informatics"/>
        </authorList>
    </citation>
    <scope>NUCLEOTIDE SEQUENCE [LARGE SCALE GENOMIC DNA]</scope>
    <source>
        <strain evidence="2 3">2789STDY5834865</strain>
    </source>
</reference>
<dbReference type="InterPro" id="IPR010982">
    <property type="entry name" value="Lambda_DNA-bd_dom_sf"/>
</dbReference>
<dbReference type="CDD" id="cd00093">
    <property type="entry name" value="HTH_XRE"/>
    <property type="match status" value="1"/>
</dbReference>
<dbReference type="Proteomes" id="UP000095512">
    <property type="component" value="Unassembled WGS sequence"/>
</dbReference>
<dbReference type="SUPFAM" id="SSF47413">
    <property type="entry name" value="lambda repressor-like DNA-binding domains"/>
    <property type="match status" value="1"/>
</dbReference>
<dbReference type="SMART" id="SM00530">
    <property type="entry name" value="HTH_XRE"/>
    <property type="match status" value="1"/>
</dbReference>
<evidence type="ECO:0000313" key="2">
    <source>
        <dbReference type="EMBL" id="CUP89298.1"/>
    </source>
</evidence>
<dbReference type="AlphaFoldDB" id="A0A174S103"/>
<proteinExistence type="predicted"/>
<dbReference type="Gene3D" id="6.10.140.640">
    <property type="match status" value="1"/>
</dbReference>
<evidence type="ECO:0000313" key="3">
    <source>
        <dbReference type="Proteomes" id="UP000095512"/>
    </source>
</evidence>
<feature type="domain" description="HTH cro/C1-type" evidence="1">
    <location>
        <begin position="19"/>
        <end position="73"/>
    </location>
</feature>
<accession>A0A174S103</accession>
<dbReference type="InterPro" id="IPR041511">
    <property type="entry name" value="DBD_HTH"/>
</dbReference>
<dbReference type="PROSITE" id="PS50943">
    <property type="entry name" value="HTH_CROC1"/>
    <property type="match status" value="1"/>
</dbReference>
<dbReference type="Pfam" id="PF01381">
    <property type="entry name" value="HTH_3"/>
    <property type="match status" value="1"/>
</dbReference>
<sequence>MRMYQYDKNLDFHALGREIKRKREAKGWTQEYLAQLVDRTPRSIMYMENRGQKPSLNVFYKLVTLLEISVDQFFFPDELKGESNCRKQIDVMLNSMDEKELIVIKATAEGLKQARETEDA</sequence>
<organism evidence="2 3">
    <name type="scientific">Enterocloster clostridioformis</name>
    <dbReference type="NCBI Taxonomy" id="1531"/>
    <lineage>
        <taxon>Bacteria</taxon>
        <taxon>Bacillati</taxon>
        <taxon>Bacillota</taxon>
        <taxon>Clostridia</taxon>
        <taxon>Lachnospirales</taxon>
        <taxon>Lachnospiraceae</taxon>
        <taxon>Enterocloster</taxon>
    </lineage>
</organism>
<gene>
    <name evidence="2" type="ORF">ERS852480_04333</name>
</gene>
<dbReference type="InterPro" id="IPR001387">
    <property type="entry name" value="Cro/C1-type_HTH"/>
</dbReference>
<dbReference type="Gene3D" id="1.10.260.40">
    <property type="entry name" value="lambda repressor-like DNA-binding domains"/>
    <property type="match status" value="1"/>
</dbReference>
<protein>
    <submittedName>
        <fullName evidence="2">Helix-turn-helix protein</fullName>
    </submittedName>
</protein>
<evidence type="ECO:0000259" key="1">
    <source>
        <dbReference type="PROSITE" id="PS50943"/>
    </source>
</evidence>